<evidence type="ECO:0000313" key="2">
    <source>
        <dbReference type="Proteomes" id="UP000465266"/>
    </source>
</evidence>
<name>A0ABQ1BGP3_9EURO</name>
<dbReference type="Proteomes" id="UP000465266">
    <property type="component" value="Unassembled WGS sequence"/>
</dbReference>
<reference evidence="1 2" key="1">
    <citation type="submission" date="2020-01" db="EMBL/GenBank/DDBJ databases">
        <title>Draft genome sequence of Aspergillus udagawae IFM 53868.</title>
        <authorList>
            <person name="Takahashi H."/>
            <person name="Yaguchi T."/>
        </authorList>
    </citation>
    <scope>NUCLEOTIDE SEQUENCE [LARGE SCALE GENOMIC DNA]</scope>
    <source>
        <strain evidence="1 2">IFM 53868</strain>
    </source>
</reference>
<protein>
    <submittedName>
        <fullName evidence="1">Uncharacterized protein</fullName>
    </submittedName>
</protein>
<dbReference type="PANTHER" id="PTHR34714">
    <property type="entry name" value="EGF-LIKE DOMAIN-CONTAINING PROTEIN"/>
    <property type="match status" value="1"/>
</dbReference>
<comment type="caution">
    <text evidence="1">The sequence shown here is derived from an EMBL/GenBank/DDBJ whole genome shotgun (WGS) entry which is preliminary data.</text>
</comment>
<sequence length="617" mass="69056">MANSCPKTANTPAEWQQYASCKDVSQVPFRRMKDKEEGVFTLRNVYIDIDAEQIINSGINTVNAFADVASFSANTVVDFDKSRIISLYCHVLTANQPVHIKFKSVQNCMLTLYTSVLNQLFTFSVSGSKPQLLELGEGSGNISINIMFRLKDCLHTQLRIATIVFWDSPAMAQSLLTLGTYMKTQQQLLQTARDFKDQYCRFQDQQTSIDDRLKIWDAMGQSAAHAANMRADFRQQVMTRYKQVVTVVQGCLSEFQNDQSKLKELQTAFSDGIKKWKTENLIKDILTTILKFAAAIRTLYLGKGTPNIGAIMDQVQSNVKLYEILNNLNICVTGINNMYPADAWSLDTNDRVANACNAGVTGADAYRLGLRIHALDGKKLAQAQTEVIQAGQDLVHAQLELNRCNQDLKVLNTLKQKVKKEKVITEIEEAKFFNQYISIHDSTIPLNPTGDVEDYSNDLSTLTEETEDWESTFPRGSSTITPLPQAIKDLPVQYQSNILTLLKTPSYTASFTYIPSSTPSDDQKLTGPFVRGSYFRISDLEVFLVGVSTSPSAPTVQLEISTSSFYTNTNGQTRFNFTGSSINRYQPVFGTNSFHNLDDKSRKRTVLANGPVERSKN</sequence>
<keyword evidence="2" id="KW-1185">Reference proteome</keyword>
<evidence type="ECO:0000313" key="1">
    <source>
        <dbReference type="EMBL" id="GFG00394.1"/>
    </source>
</evidence>
<dbReference type="EMBL" id="BLKG01000268">
    <property type="protein sequence ID" value="GFG00394.1"/>
    <property type="molecule type" value="Genomic_DNA"/>
</dbReference>
<accession>A0ABQ1BGP3</accession>
<organism evidence="1 2">
    <name type="scientific">Aspergillus udagawae</name>
    <dbReference type="NCBI Taxonomy" id="91492"/>
    <lineage>
        <taxon>Eukaryota</taxon>
        <taxon>Fungi</taxon>
        <taxon>Dikarya</taxon>
        <taxon>Ascomycota</taxon>
        <taxon>Pezizomycotina</taxon>
        <taxon>Eurotiomycetes</taxon>
        <taxon>Eurotiomycetidae</taxon>
        <taxon>Eurotiales</taxon>
        <taxon>Aspergillaceae</taxon>
        <taxon>Aspergillus</taxon>
        <taxon>Aspergillus subgen. Fumigati</taxon>
    </lineage>
</organism>
<dbReference type="PANTHER" id="PTHR34714:SF2">
    <property type="entry name" value="EGF-LIKE DOMAIN-CONTAINING PROTEIN"/>
    <property type="match status" value="1"/>
</dbReference>
<proteinExistence type="predicted"/>
<gene>
    <name evidence="1" type="ORF">IFM53868_10739</name>
</gene>